<organism evidence="5 6">
    <name type="scientific">Trichoderma citrinoviride</name>
    <dbReference type="NCBI Taxonomy" id="58853"/>
    <lineage>
        <taxon>Eukaryota</taxon>
        <taxon>Fungi</taxon>
        <taxon>Dikarya</taxon>
        <taxon>Ascomycota</taxon>
        <taxon>Pezizomycotina</taxon>
        <taxon>Sordariomycetes</taxon>
        <taxon>Hypocreomycetidae</taxon>
        <taxon>Hypocreales</taxon>
        <taxon>Hypocreaceae</taxon>
        <taxon>Trichoderma</taxon>
    </lineage>
</organism>
<feature type="repeat" description="ANK" evidence="2">
    <location>
        <begin position="906"/>
        <end position="938"/>
    </location>
</feature>
<evidence type="ECO:0000256" key="1">
    <source>
        <dbReference type="ARBA" id="ARBA00022737"/>
    </source>
</evidence>
<dbReference type="Pfam" id="PF01048">
    <property type="entry name" value="PNP_UDP_1"/>
    <property type="match status" value="1"/>
</dbReference>
<dbReference type="InterPro" id="IPR056884">
    <property type="entry name" value="NPHP3-like_N"/>
</dbReference>
<dbReference type="RefSeq" id="XP_024749039.1">
    <property type="nucleotide sequence ID" value="XM_024888923.1"/>
</dbReference>
<dbReference type="Gene3D" id="1.25.40.20">
    <property type="entry name" value="Ankyrin repeat-containing domain"/>
    <property type="match status" value="1"/>
</dbReference>
<keyword evidence="1" id="KW-0677">Repeat</keyword>
<dbReference type="PANTHER" id="PTHR46082:SF11">
    <property type="entry name" value="AAA+ ATPASE DOMAIN-CONTAINING PROTEIN-RELATED"/>
    <property type="match status" value="1"/>
</dbReference>
<evidence type="ECO:0000313" key="6">
    <source>
        <dbReference type="Proteomes" id="UP000241546"/>
    </source>
</evidence>
<feature type="non-terminal residue" evidence="5">
    <location>
        <position position="991"/>
    </location>
</feature>
<dbReference type="AlphaFoldDB" id="A0A2T4B921"/>
<dbReference type="Pfam" id="PF24883">
    <property type="entry name" value="NPHP3_N"/>
    <property type="match status" value="1"/>
</dbReference>
<dbReference type="Gene3D" id="3.40.50.1580">
    <property type="entry name" value="Nucleoside phosphorylase domain"/>
    <property type="match status" value="1"/>
</dbReference>
<feature type="domain" description="Nephrocystin 3-like N-terminal" evidence="4">
    <location>
        <begin position="313"/>
        <end position="484"/>
    </location>
</feature>
<gene>
    <name evidence="5" type="ORF">BBK36DRAFT_1082082</name>
</gene>
<dbReference type="SUPFAM" id="SSF48403">
    <property type="entry name" value="Ankyrin repeat"/>
    <property type="match status" value="1"/>
</dbReference>
<keyword evidence="2" id="KW-0040">ANK repeat</keyword>
<dbReference type="Gene3D" id="3.40.50.300">
    <property type="entry name" value="P-loop containing nucleotide triphosphate hydrolases"/>
    <property type="match status" value="1"/>
</dbReference>
<dbReference type="InterPro" id="IPR035994">
    <property type="entry name" value="Nucleoside_phosphorylase_sf"/>
</dbReference>
<accession>A0A2T4B921</accession>
<dbReference type="SUPFAM" id="SSF53167">
    <property type="entry name" value="Purine and uridine phosphorylases"/>
    <property type="match status" value="1"/>
</dbReference>
<dbReference type="OrthoDB" id="194358at2759"/>
<dbReference type="InterPro" id="IPR000845">
    <property type="entry name" value="Nucleoside_phosphorylase_d"/>
</dbReference>
<dbReference type="Pfam" id="PF12796">
    <property type="entry name" value="Ank_2"/>
    <property type="match status" value="1"/>
</dbReference>
<dbReference type="PROSITE" id="PS50088">
    <property type="entry name" value="ANK_REPEAT"/>
    <property type="match status" value="3"/>
</dbReference>
<feature type="non-terminal residue" evidence="5">
    <location>
        <position position="1"/>
    </location>
</feature>
<dbReference type="Pfam" id="PF00023">
    <property type="entry name" value="Ank"/>
    <property type="match status" value="1"/>
</dbReference>
<dbReference type="GO" id="GO:0003824">
    <property type="term" value="F:catalytic activity"/>
    <property type="evidence" value="ECO:0007669"/>
    <property type="project" value="InterPro"/>
</dbReference>
<evidence type="ECO:0000259" key="4">
    <source>
        <dbReference type="Pfam" id="PF24883"/>
    </source>
</evidence>
<dbReference type="InterPro" id="IPR053137">
    <property type="entry name" value="NLR-like"/>
</dbReference>
<dbReference type="EMBL" id="KZ680214">
    <property type="protein sequence ID" value="PTB65719.1"/>
    <property type="molecule type" value="Genomic_DNA"/>
</dbReference>
<dbReference type="SMART" id="SM00248">
    <property type="entry name" value="ANK"/>
    <property type="match status" value="4"/>
</dbReference>
<protein>
    <submittedName>
        <fullName evidence="5">Uncharacterized protein</fullName>
    </submittedName>
</protein>
<dbReference type="GO" id="GO:0009116">
    <property type="term" value="P:nucleoside metabolic process"/>
    <property type="evidence" value="ECO:0007669"/>
    <property type="project" value="InterPro"/>
</dbReference>
<feature type="repeat" description="ANK" evidence="2">
    <location>
        <begin position="873"/>
        <end position="905"/>
    </location>
</feature>
<keyword evidence="6" id="KW-1185">Reference proteome</keyword>
<dbReference type="InterPro" id="IPR002110">
    <property type="entry name" value="Ankyrin_rpt"/>
</dbReference>
<dbReference type="InterPro" id="IPR027417">
    <property type="entry name" value="P-loop_NTPase"/>
</dbReference>
<dbReference type="InterPro" id="IPR036770">
    <property type="entry name" value="Ankyrin_rpt-contain_sf"/>
</dbReference>
<evidence type="ECO:0000256" key="2">
    <source>
        <dbReference type="PROSITE-ProRule" id="PRU00023"/>
    </source>
</evidence>
<proteinExistence type="predicted"/>
<sequence length="991" mass="110899">EYVAAQAVLDELHGRPERVSQANQSDYTLGRIGEHNVVIASLPFGEYGTASAATVATDMSHNFPNIKVRLMVGIGGGAPSKEHDIRLGDVVVSAPCNGHSGVVQYDFGKTVQGQPFQPTRHLDQPPMLLRTAMSGLAAQYECRGHGIEDAISCGDKSLVVRPPRNPCQNLVIHYGLIASANQLMKDATVRDRLSSQEDILCFEMEAGGLMNHFPCLVIRGICDYSDSHKNKAWQGYAAMTAAAYAKDLIKRLPPSDSSVVQGTNNMNLSHRPQIIQDMPHTVGIEQKRQLLESLQFDQIDARQMTIKKAHAKTCQWLLRKPEYLDWLDPARFQEHHGFLWIKGKPGTGKSTLMKFALQNAQRKRGGKIIINFFFNARGGALEKSTVGMYRSLLLQLLERIPALQDAVELPRSIARSGEDPHWNTEILTDLLEQAIQRLEGSNVVCFIDALDECEEEQVRDMIRFFENVGEAITAGTFRVCFSSRHYPHITISKGLSLVLEGQEGHTQDITSYIDCELKIGREALAAQLRTELREKAGGIFMWVVLVVGILNKEYDSGRVNDLRKRLQEIPGDLHELFRDILTRDSQNANLLLLCVQWVLFAKQPLKPQQLYFALLSDKIYRWNTEEITLADMGRFILDSSKGLAEITKSKTPTVQFIHESVKDYLLKEDGLKQIWPDLGANYVGESHDRLKQCCLNSMTLGKVAYYSIMDLELKASSQEAKAQREAADGFFPFLQYAVKNLLHHANEAQADNINQTNSLKAFRLSDWVKLDNFFAKHDSRRHRDSVSIAYILAENNAAHLIKSVPARSFVVEEIDRYGSPIFAAIATDSREAVRAMLDAYVEIEPSFRGVVQDYYRNETKQNSIGQINAKDNNGRSPLSYASQNIRQGGVRLLLDNGAEVDARDHQGRTPLSHAAEGGRDESVDFLLDNGAEVDAEDEQGRTALSYASQMDEGLVVKRLLNKGASVHVRDHHGRTPLSYASLRGRTNYVEL</sequence>
<dbReference type="SUPFAM" id="SSF52540">
    <property type="entry name" value="P-loop containing nucleoside triphosphate hydrolases"/>
    <property type="match status" value="1"/>
</dbReference>
<evidence type="ECO:0000259" key="3">
    <source>
        <dbReference type="Pfam" id="PF01048"/>
    </source>
</evidence>
<dbReference type="PANTHER" id="PTHR46082">
    <property type="entry name" value="ATP/GTP-BINDING PROTEIN-RELATED"/>
    <property type="match status" value="1"/>
</dbReference>
<feature type="repeat" description="ANK" evidence="2">
    <location>
        <begin position="939"/>
        <end position="971"/>
    </location>
</feature>
<name>A0A2T4B921_9HYPO</name>
<evidence type="ECO:0000313" key="5">
    <source>
        <dbReference type="EMBL" id="PTB65719.1"/>
    </source>
</evidence>
<reference evidence="6" key="1">
    <citation type="submission" date="2016-07" db="EMBL/GenBank/DDBJ databases">
        <title>Multiple horizontal gene transfer events from other fungi enriched the ability of initially mycotrophic Trichoderma (Ascomycota) to feed on dead plant biomass.</title>
        <authorList>
            <consortium name="DOE Joint Genome Institute"/>
            <person name="Atanasova L."/>
            <person name="Chenthamara K."/>
            <person name="Zhang J."/>
            <person name="Grujic M."/>
            <person name="Henrissat B."/>
            <person name="Kuo A."/>
            <person name="Aerts A."/>
            <person name="Salamov A."/>
            <person name="Lipzen A."/>
            <person name="Labutti K."/>
            <person name="Barry K."/>
            <person name="Miao Y."/>
            <person name="Rahimi M.J."/>
            <person name="Shen Q."/>
            <person name="Grigoriev I.V."/>
            <person name="Kubicek C.P."/>
            <person name="Druzhinina I.S."/>
        </authorList>
    </citation>
    <scope>NUCLEOTIDE SEQUENCE [LARGE SCALE GENOMIC DNA]</scope>
    <source>
        <strain evidence="6">TUCIM 6016</strain>
    </source>
</reference>
<feature type="domain" description="Nucleoside phosphorylase" evidence="3">
    <location>
        <begin position="20"/>
        <end position="242"/>
    </location>
</feature>
<dbReference type="PROSITE" id="PS50297">
    <property type="entry name" value="ANK_REP_REGION"/>
    <property type="match status" value="3"/>
</dbReference>
<dbReference type="GeneID" id="36597042"/>
<dbReference type="Proteomes" id="UP000241546">
    <property type="component" value="Unassembled WGS sequence"/>
</dbReference>